<dbReference type="EMBL" id="KZ613912">
    <property type="protein sequence ID" value="PMD51927.1"/>
    <property type="molecule type" value="Genomic_DNA"/>
</dbReference>
<dbReference type="Proteomes" id="UP000235371">
    <property type="component" value="Unassembled WGS sequence"/>
</dbReference>
<dbReference type="Pfam" id="PF08728">
    <property type="entry name" value="CRT10"/>
    <property type="match status" value="1"/>
</dbReference>
<dbReference type="OrthoDB" id="5591786at2759"/>
<dbReference type="InParanoid" id="A0A2J6SME2"/>
<proteinExistence type="predicted"/>
<sequence>MENARAKLTVGNRIFDEIGVGNFVVQRRLDRFPSAEPQNPPPRLARWRSNLSALSQQYNLYFAASTDKIHITVPRDLRQTLPGRPDLTLDLPRTPAGIKLGGYIDEAIPHCINHIKVGNLGSLEVLLIACDDGDVLAYYTHLFPEEICRQSPQVQASISSVEPFFHENVGSSAWGLALHEQSRLIAVSCNLRAVTIFAHGYTVFPDAGDEESSMFHEGRIRCIEVQACISSGDKKFTQLVGGDIAGHRHYNYQMTLALGEQGHNIPSVDFASGPGGNASHVLASDINGNLWIFDLATGEKQCKPRVHTSLDRENVMGWGVLCLPLQYFKVAKIPQEALGLPYLHSCFKTTPLRDPQCFNITCTLQDVREHSQWHPIFGYGIAGASTTPEDDRHLRHLDMPWLKLDDPEKYIEPDVLPEVVSDLATKVRHAPANIVSVPAEISTLQFLLSLPPAKRPYSWQEIKQQEAGSYGDIPSDNSSLGNASTQAQADSDEIEIQLPAGHAILRTYNQDIELLTPDYPNTLRTFFRGIVRQQLGNLRDQLRHFDRLNMLAVIPELSLVVAASQIGRAALITLTRLGDEFPSAGPVVMFRLDLILPLKMHEDKHRPHVPLAGMAVAPLQGSERVRKEGWVDKRWRLILHYVDQTILSYELFRNEGEELIVL</sequence>
<dbReference type="GeneID" id="36589901"/>
<dbReference type="RefSeq" id="XP_024728831.1">
    <property type="nucleotide sequence ID" value="XM_024881824.1"/>
</dbReference>
<dbReference type="AlphaFoldDB" id="A0A2J6SME2"/>
<protein>
    <submittedName>
        <fullName evidence="1">Uncharacterized protein</fullName>
    </submittedName>
</protein>
<gene>
    <name evidence="1" type="ORF">K444DRAFT_621054</name>
</gene>
<reference evidence="1 2" key="1">
    <citation type="submission" date="2016-04" db="EMBL/GenBank/DDBJ databases">
        <title>A degradative enzymes factory behind the ericoid mycorrhizal symbiosis.</title>
        <authorList>
            <consortium name="DOE Joint Genome Institute"/>
            <person name="Martino E."/>
            <person name="Morin E."/>
            <person name="Grelet G."/>
            <person name="Kuo A."/>
            <person name="Kohler A."/>
            <person name="Daghino S."/>
            <person name="Barry K."/>
            <person name="Choi C."/>
            <person name="Cichocki N."/>
            <person name="Clum A."/>
            <person name="Copeland A."/>
            <person name="Hainaut M."/>
            <person name="Haridas S."/>
            <person name="Labutti K."/>
            <person name="Lindquist E."/>
            <person name="Lipzen A."/>
            <person name="Khouja H.-R."/>
            <person name="Murat C."/>
            <person name="Ohm R."/>
            <person name="Olson A."/>
            <person name="Spatafora J."/>
            <person name="Veneault-Fourrey C."/>
            <person name="Henrissat B."/>
            <person name="Grigoriev I."/>
            <person name="Martin F."/>
            <person name="Perotto S."/>
        </authorList>
    </citation>
    <scope>NUCLEOTIDE SEQUENCE [LARGE SCALE GENOMIC DNA]</scope>
    <source>
        <strain evidence="1 2">E</strain>
    </source>
</reference>
<accession>A0A2J6SME2</accession>
<keyword evidence="2" id="KW-1185">Reference proteome</keyword>
<evidence type="ECO:0000313" key="2">
    <source>
        <dbReference type="Proteomes" id="UP000235371"/>
    </source>
</evidence>
<dbReference type="STRING" id="1095630.A0A2J6SME2"/>
<evidence type="ECO:0000313" key="1">
    <source>
        <dbReference type="EMBL" id="PMD51927.1"/>
    </source>
</evidence>
<dbReference type="InterPro" id="IPR014839">
    <property type="entry name" value="Crt10"/>
</dbReference>
<organism evidence="1 2">
    <name type="scientific">Hyaloscypha bicolor E</name>
    <dbReference type="NCBI Taxonomy" id="1095630"/>
    <lineage>
        <taxon>Eukaryota</taxon>
        <taxon>Fungi</taxon>
        <taxon>Dikarya</taxon>
        <taxon>Ascomycota</taxon>
        <taxon>Pezizomycotina</taxon>
        <taxon>Leotiomycetes</taxon>
        <taxon>Helotiales</taxon>
        <taxon>Hyaloscyphaceae</taxon>
        <taxon>Hyaloscypha</taxon>
        <taxon>Hyaloscypha bicolor</taxon>
    </lineage>
</organism>
<name>A0A2J6SME2_9HELO</name>